<gene>
    <name evidence="1" type="ORF">IAC58_06460</name>
</gene>
<accession>A0A9D9GV18</accession>
<reference evidence="1" key="2">
    <citation type="journal article" date="2021" name="PeerJ">
        <title>Extensive microbial diversity within the chicken gut microbiome revealed by metagenomics and culture.</title>
        <authorList>
            <person name="Gilroy R."/>
            <person name="Ravi A."/>
            <person name="Getino M."/>
            <person name="Pursley I."/>
            <person name="Horton D.L."/>
            <person name="Alikhan N.F."/>
            <person name="Baker D."/>
            <person name="Gharbi K."/>
            <person name="Hall N."/>
            <person name="Watson M."/>
            <person name="Adriaenssens E.M."/>
            <person name="Foster-Nyarko E."/>
            <person name="Jarju S."/>
            <person name="Secka A."/>
            <person name="Antonio M."/>
            <person name="Oren A."/>
            <person name="Chaudhuri R.R."/>
            <person name="La Ragione R."/>
            <person name="Hildebrand F."/>
            <person name="Pallen M.J."/>
        </authorList>
    </citation>
    <scope>NUCLEOTIDE SEQUENCE</scope>
    <source>
        <strain evidence="1">11159</strain>
    </source>
</reference>
<evidence type="ECO:0000313" key="2">
    <source>
        <dbReference type="Proteomes" id="UP000823613"/>
    </source>
</evidence>
<organism evidence="1 2">
    <name type="scientific">Candidatus Onthovivens merdipullorum</name>
    <dbReference type="NCBI Taxonomy" id="2840889"/>
    <lineage>
        <taxon>Bacteria</taxon>
        <taxon>Bacillati</taxon>
        <taxon>Bacillota</taxon>
        <taxon>Bacilli</taxon>
        <taxon>Bacillales</taxon>
        <taxon>Candidatus Onthovivens</taxon>
    </lineage>
</organism>
<sequence length="328" mass="37467">MKLKYISFFLLPLLLTSCRDNNTIDYSKMNLLLLPSGAPTITMYQTICDNKDNDENVRIETTTSNIPSQFAADNFKYIIFDANNGLNQANKSGKYTFLKLLTGGNFHLVRLASENEYPTNEDYILGFGTDAQIPNKAYNKLYPDAPFDYSFTDGVSALLGVLKTINADCTIGDNSNIDKNEKIDWVFIAQPALFNLINSEGNFKDLYNPQYDYEVRKLFNEKFPEFDYIAQAGLFVNTSYYENNKEEVEEFLNSVNIQLDNAINHPDIVANTMDSFSSDLKVQQNKFGFNKNIVLNLQKDEINQFGVVDPNYEFNEEDLVNFNNFLNS</sequence>
<evidence type="ECO:0000313" key="1">
    <source>
        <dbReference type="EMBL" id="MBO8428165.1"/>
    </source>
</evidence>
<proteinExistence type="predicted"/>
<dbReference type="AlphaFoldDB" id="A0A9D9GV18"/>
<dbReference type="Proteomes" id="UP000823613">
    <property type="component" value="Unassembled WGS sequence"/>
</dbReference>
<protein>
    <submittedName>
        <fullName evidence="1">Uncharacterized protein</fullName>
    </submittedName>
</protein>
<name>A0A9D9GV18_9BACL</name>
<dbReference type="EMBL" id="JADIMY010000122">
    <property type="protein sequence ID" value="MBO8428165.1"/>
    <property type="molecule type" value="Genomic_DNA"/>
</dbReference>
<comment type="caution">
    <text evidence="1">The sequence shown here is derived from an EMBL/GenBank/DDBJ whole genome shotgun (WGS) entry which is preliminary data.</text>
</comment>
<reference evidence="1" key="1">
    <citation type="submission" date="2020-10" db="EMBL/GenBank/DDBJ databases">
        <authorList>
            <person name="Gilroy R."/>
        </authorList>
    </citation>
    <scope>NUCLEOTIDE SEQUENCE</scope>
    <source>
        <strain evidence="1">11159</strain>
    </source>
</reference>
<dbReference type="PROSITE" id="PS51257">
    <property type="entry name" value="PROKAR_LIPOPROTEIN"/>
    <property type="match status" value="1"/>
</dbReference>